<dbReference type="GO" id="GO:0008199">
    <property type="term" value="F:ferric iron binding"/>
    <property type="evidence" value="ECO:0007669"/>
    <property type="project" value="InterPro"/>
</dbReference>
<dbReference type="PROSITE" id="PS50905">
    <property type="entry name" value="FERRITIN_LIKE"/>
    <property type="match status" value="1"/>
</dbReference>
<dbReference type="InterPro" id="IPR009078">
    <property type="entry name" value="Ferritin-like_SF"/>
</dbReference>
<dbReference type="Proteomes" id="UP000317573">
    <property type="component" value="Unassembled WGS sequence"/>
</dbReference>
<dbReference type="CDD" id="cd01055">
    <property type="entry name" value="Nonheme_Ferritin"/>
    <property type="match status" value="1"/>
</dbReference>
<evidence type="ECO:0000256" key="6">
    <source>
        <dbReference type="RuleBase" id="RU361145"/>
    </source>
</evidence>
<dbReference type="Gene3D" id="1.20.1260.10">
    <property type="match status" value="1"/>
</dbReference>
<dbReference type="GO" id="GO:0008198">
    <property type="term" value="F:ferrous iron binding"/>
    <property type="evidence" value="ECO:0007669"/>
    <property type="project" value="TreeGrafter"/>
</dbReference>
<evidence type="ECO:0000313" key="9">
    <source>
        <dbReference type="Proteomes" id="UP000317573"/>
    </source>
</evidence>
<feature type="domain" description="Ferritin-like diiron" evidence="7">
    <location>
        <begin position="29"/>
        <end position="174"/>
    </location>
</feature>
<dbReference type="GO" id="GO:0006879">
    <property type="term" value="P:intracellular iron ion homeostasis"/>
    <property type="evidence" value="ECO:0007669"/>
    <property type="project" value="UniProtKB-KW"/>
</dbReference>
<organism evidence="8 9">
    <name type="scientific">Rhodococcus rhodochrous J45</name>
    <dbReference type="NCBI Taxonomy" id="935266"/>
    <lineage>
        <taxon>Bacteria</taxon>
        <taxon>Bacillati</taxon>
        <taxon>Actinomycetota</taxon>
        <taxon>Actinomycetes</taxon>
        <taxon>Mycobacteriales</taxon>
        <taxon>Nocardiaceae</taxon>
        <taxon>Rhodococcus</taxon>
    </lineage>
</organism>
<feature type="binding site" evidence="5">
    <location>
        <position position="79"/>
    </location>
    <ligand>
        <name>Fe cation</name>
        <dbReference type="ChEBI" id="CHEBI:24875"/>
        <label>1</label>
    </ligand>
</feature>
<dbReference type="PANTHER" id="PTHR11431:SF127">
    <property type="entry name" value="BACTERIAL NON-HEME FERRITIN"/>
    <property type="match status" value="1"/>
</dbReference>
<feature type="binding site" evidence="5">
    <location>
        <position position="156"/>
    </location>
    <ligand>
        <name>Fe cation</name>
        <dbReference type="ChEBI" id="CHEBI:24875"/>
        <label>1</label>
    </ligand>
</feature>
<name>A0A562EMT9_RHORH</name>
<protein>
    <recommendedName>
        <fullName evidence="6">Ferritin</fullName>
    </recommendedName>
</protein>
<comment type="caution">
    <text evidence="8">The sequence shown here is derived from an EMBL/GenBank/DDBJ whole genome shotgun (WGS) entry which is preliminary data.</text>
</comment>
<evidence type="ECO:0000256" key="5">
    <source>
        <dbReference type="PIRSR" id="PIRSR601519-1"/>
    </source>
</evidence>
<keyword evidence="2 5" id="KW-0479">Metal-binding</keyword>
<feature type="binding site" evidence="5">
    <location>
        <position position="46"/>
    </location>
    <ligand>
        <name>Fe cation</name>
        <dbReference type="ChEBI" id="CHEBI:24875"/>
        <label>1</label>
    </ligand>
</feature>
<evidence type="ECO:0000259" key="7">
    <source>
        <dbReference type="PROSITE" id="PS50905"/>
    </source>
</evidence>
<dbReference type="InterPro" id="IPR009040">
    <property type="entry name" value="Ferritin-like_diiron"/>
</dbReference>
<gene>
    <name evidence="8" type="ORF">L618_001400000120</name>
</gene>
<dbReference type="InterPro" id="IPR012347">
    <property type="entry name" value="Ferritin-like"/>
</dbReference>
<dbReference type="PANTHER" id="PTHR11431">
    <property type="entry name" value="FERRITIN"/>
    <property type="match status" value="1"/>
</dbReference>
<dbReference type="GO" id="GO:0006826">
    <property type="term" value="P:iron ion transport"/>
    <property type="evidence" value="ECO:0007669"/>
    <property type="project" value="InterPro"/>
</dbReference>
<keyword evidence="3" id="KW-0560">Oxidoreductase</keyword>
<accession>A0A562EMT9</accession>
<dbReference type="SUPFAM" id="SSF47240">
    <property type="entry name" value="Ferritin-like"/>
    <property type="match status" value="1"/>
</dbReference>
<feature type="binding site" evidence="5">
    <location>
        <position position="82"/>
    </location>
    <ligand>
        <name>Fe cation</name>
        <dbReference type="ChEBI" id="CHEBI:24875"/>
        <label>1</label>
    </ligand>
</feature>
<dbReference type="AlphaFoldDB" id="A0A562EMT9"/>
<evidence type="ECO:0000256" key="4">
    <source>
        <dbReference type="ARBA" id="ARBA00023004"/>
    </source>
</evidence>
<dbReference type="EMBL" id="VLJT01000011">
    <property type="protein sequence ID" value="TWH23038.1"/>
    <property type="molecule type" value="Genomic_DNA"/>
</dbReference>
<dbReference type="InterPro" id="IPR008331">
    <property type="entry name" value="Ferritin_DPS_dom"/>
</dbReference>
<keyword evidence="1 6" id="KW-0409">Iron storage</keyword>
<dbReference type="Pfam" id="PF00210">
    <property type="entry name" value="Ferritin"/>
    <property type="match status" value="1"/>
</dbReference>
<evidence type="ECO:0000256" key="2">
    <source>
        <dbReference type="ARBA" id="ARBA00022723"/>
    </source>
</evidence>
<feature type="binding site" evidence="5">
    <location>
        <position position="123"/>
    </location>
    <ligand>
        <name>Fe cation</name>
        <dbReference type="ChEBI" id="CHEBI:24875"/>
        <label>1</label>
    </ligand>
</feature>
<proteinExistence type="predicted"/>
<evidence type="ECO:0000256" key="3">
    <source>
        <dbReference type="ARBA" id="ARBA00023002"/>
    </source>
</evidence>
<dbReference type="InterPro" id="IPR041719">
    <property type="entry name" value="Ferritin_prok"/>
</dbReference>
<sequence>MLPCGRVANTWMKNALTCTNVVIMTTMGDMTKTKFHTLLHDQIRHEFTASHQYIAIAVFYDNTDLPQLAKHFYAQAVEERNHAMMIVQYFLDRDMAVDLTGVDAVQSMFEDAREPIALALAQEKKVTDQIVELARTARDEGDYLGEQFMQWFLQEQVEEVATMTTLLTVADRAGSNLFNLEDFVARELNSKVREPRGNAPLAAGGAI</sequence>
<evidence type="ECO:0000313" key="8">
    <source>
        <dbReference type="EMBL" id="TWH23038.1"/>
    </source>
</evidence>
<dbReference type="GO" id="GO:0005829">
    <property type="term" value="C:cytosol"/>
    <property type="evidence" value="ECO:0007669"/>
    <property type="project" value="TreeGrafter"/>
</dbReference>
<keyword evidence="4 5" id="KW-0408">Iron</keyword>
<dbReference type="GO" id="GO:0004322">
    <property type="term" value="F:ferroxidase activity"/>
    <property type="evidence" value="ECO:0007669"/>
    <property type="project" value="TreeGrafter"/>
</dbReference>
<evidence type="ECO:0000256" key="1">
    <source>
        <dbReference type="ARBA" id="ARBA00022434"/>
    </source>
</evidence>
<dbReference type="InterPro" id="IPR001519">
    <property type="entry name" value="Ferritin"/>
</dbReference>
<reference evidence="8 9" key="1">
    <citation type="submission" date="2019-07" db="EMBL/GenBank/DDBJ databases">
        <title>Genome sequencing of lignin-degrading bacterial isolates.</title>
        <authorList>
            <person name="Gladden J."/>
        </authorList>
    </citation>
    <scope>NUCLEOTIDE SEQUENCE [LARGE SCALE GENOMIC DNA]</scope>
    <source>
        <strain evidence="8 9">J45</strain>
    </source>
</reference>